<protein>
    <recommendedName>
        <fullName evidence="4 16">Lipase chaperone</fullName>
    </recommendedName>
    <alternativeName>
        <fullName evidence="16">Lipase activator protein</fullName>
    </alternativeName>
    <alternativeName>
        <fullName evidence="15 16">Lipase foldase</fullName>
    </alternativeName>
    <alternativeName>
        <fullName evidence="13 16">Lipase helper protein</fullName>
    </alternativeName>
    <alternativeName>
        <fullName evidence="14 16">Lipase modulator</fullName>
    </alternativeName>
</protein>
<dbReference type="GeneID" id="66211138"/>
<dbReference type="GO" id="GO:0005886">
    <property type="term" value="C:plasma membrane"/>
    <property type="evidence" value="ECO:0007669"/>
    <property type="project" value="UniProtKB-SubCell"/>
</dbReference>
<evidence type="ECO:0000256" key="15">
    <source>
        <dbReference type="ARBA" id="ARBA00033028"/>
    </source>
</evidence>
<evidence type="ECO:0000256" key="17">
    <source>
        <dbReference type="SAM" id="MobiDB-lite"/>
    </source>
</evidence>
<evidence type="ECO:0000256" key="8">
    <source>
        <dbReference type="ARBA" id="ARBA00022963"/>
    </source>
</evidence>
<dbReference type="AlphaFoldDB" id="A0A7T9Z7W0"/>
<dbReference type="GO" id="GO:0006457">
    <property type="term" value="P:protein folding"/>
    <property type="evidence" value="ECO:0007669"/>
    <property type="project" value="UniProtKB-UniRule"/>
</dbReference>
<keyword evidence="12 16" id="KW-0143">Chaperone</keyword>
<feature type="region of interest" description="Disordered" evidence="17">
    <location>
        <begin position="40"/>
        <end position="63"/>
    </location>
</feature>
<sequence>MNGSKKIYLGIGLIGLVLILIYGWMSKDIASASSQMTNSNSEISQMSPEQQNHVSTNAMPFSSQSQQDTQVNCQLQLDGAKRLIVNEQTRNCFEYFLTQYGEKSLAQIDQDMKIYLTQNLIQPARDQAQDLWQRYLKYREDLGNLTEPSIAKTDIAYYRAVFSSRQMLRQRYFSATEIEGLFGTEDIYNQYTLDRMAILSNHKLNEIEKAKQLKALFDQLPQDWKANLEQLSTLDDLRQLTDSIKKNGGSAQQLHDMRTNLVGPDATARLEQLDLERSNWKNDVTQYLDARQTILNSNMSDSAKQSAINTLRNNTFATPQDQMRVHAFESAKGQGQSMPFSE</sequence>
<reference evidence="18 19" key="1">
    <citation type="submission" date="2021-01" db="EMBL/GenBank/DDBJ databases">
        <title>FDA dAtabase for Regulatory Grade micrObial Sequences (FDA-ARGOS): Supporting development and validation of Infectious Disease Dx tests.</title>
        <authorList>
            <person name="Sproer C."/>
            <person name="Gronow S."/>
            <person name="Severitt S."/>
            <person name="Schroder I."/>
            <person name="Tallon L."/>
            <person name="Sadzewicz L."/>
            <person name="Zhao X."/>
            <person name="Boylan J."/>
            <person name="Ott S."/>
            <person name="Bowen H."/>
            <person name="Vavikolanu K."/>
            <person name="Mehta A."/>
            <person name="Aluvathingal J."/>
            <person name="Nadendla S."/>
            <person name="Lowell S."/>
            <person name="Myers T."/>
            <person name="Yan Y."/>
            <person name="Sichtig H."/>
        </authorList>
    </citation>
    <scope>NUCLEOTIDE SEQUENCE [LARGE SCALE GENOMIC DNA]</scope>
    <source>
        <strain evidence="18 19">FDAARGOS_1096</strain>
    </source>
</reference>
<keyword evidence="11 16" id="KW-0472">Membrane</keyword>
<evidence type="ECO:0000256" key="11">
    <source>
        <dbReference type="ARBA" id="ARBA00023136"/>
    </source>
</evidence>
<dbReference type="InterPro" id="IPR004961">
    <property type="entry name" value="Lipase_chaperone"/>
</dbReference>
<keyword evidence="6 16" id="KW-0997">Cell inner membrane</keyword>
<evidence type="ECO:0000256" key="2">
    <source>
        <dbReference type="ARBA" id="ARBA00004383"/>
    </source>
</evidence>
<dbReference type="GO" id="GO:0051082">
    <property type="term" value="F:unfolded protein binding"/>
    <property type="evidence" value="ECO:0007669"/>
    <property type="project" value="UniProtKB-UniRule"/>
</dbReference>
<evidence type="ECO:0000256" key="3">
    <source>
        <dbReference type="ARBA" id="ARBA00010358"/>
    </source>
</evidence>
<evidence type="ECO:0000256" key="12">
    <source>
        <dbReference type="ARBA" id="ARBA00023186"/>
    </source>
</evidence>
<organism evidence="18 19">
    <name type="scientific">Acinetobacter ursingii</name>
    <dbReference type="NCBI Taxonomy" id="108980"/>
    <lineage>
        <taxon>Bacteria</taxon>
        <taxon>Pseudomonadati</taxon>
        <taxon>Pseudomonadota</taxon>
        <taxon>Gammaproteobacteria</taxon>
        <taxon>Moraxellales</taxon>
        <taxon>Moraxellaceae</taxon>
        <taxon>Acinetobacter</taxon>
    </lineage>
</organism>
<comment type="subcellular location">
    <subcellularLocation>
        <location evidence="2">Cell inner membrane</location>
        <topology evidence="2">Single-pass membrane protein</topology>
        <orientation evidence="2">Periplasmic side</orientation>
    </subcellularLocation>
</comment>
<evidence type="ECO:0000256" key="16">
    <source>
        <dbReference type="HAMAP-Rule" id="MF_00790"/>
    </source>
</evidence>
<keyword evidence="10 16" id="KW-0443">Lipid metabolism</keyword>
<evidence type="ECO:0000313" key="19">
    <source>
        <dbReference type="Proteomes" id="UP000595320"/>
    </source>
</evidence>
<accession>A0A7T9Z7W0</accession>
<dbReference type="HAMAP" id="MF_00790">
    <property type="entry name" value="Lipase_chap"/>
    <property type="match status" value="1"/>
</dbReference>
<evidence type="ECO:0000256" key="10">
    <source>
        <dbReference type="ARBA" id="ARBA00023098"/>
    </source>
</evidence>
<keyword evidence="5 16" id="KW-1003">Cell membrane</keyword>
<dbReference type="Pfam" id="PF03280">
    <property type="entry name" value="Lipase_chap"/>
    <property type="match status" value="1"/>
</dbReference>
<dbReference type="RefSeq" id="WP_004995222.1">
    <property type="nucleotide sequence ID" value="NZ_BKGH01000030.1"/>
</dbReference>
<keyword evidence="8 16" id="KW-0442">Lipid degradation</keyword>
<keyword evidence="7 16" id="KW-0812">Transmembrane</keyword>
<feature type="transmembrane region" description="Helical" evidence="16">
    <location>
        <begin position="7"/>
        <end position="25"/>
    </location>
</feature>
<evidence type="ECO:0000256" key="4">
    <source>
        <dbReference type="ARBA" id="ARBA00019692"/>
    </source>
</evidence>
<evidence type="ECO:0000256" key="9">
    <source>
        <dbReference type="ARBA" id="ARBA00022989"/>
    </source>
</evidence>
<evidence type="ECO:0000256" key="14">
    <source>
        <dbReference type="ARBA" id="ARBA00031542"/>
    </source>
</evidence>
<comment type="similarity">
    <text evidence="3 16">Belongs to the lipase chaperone family.</text>
</comment>
<proteinExistence type="inferred from homology"/>
<evidence type="ECO:0000256" key="1">
    <source>
        <dbReference type="ARBA" id="ARBA00003280"/>
    </source>
</evidence>
<evidence type="ECO:0000256" key="5">
    <source>
        <dbReference type="ARBA" id="ARBA00022475"/>
    </source>
</evidence>
<dbReference type="EMBL" id="CP068176">
    <property type="protein sequence ID" value="QQT87413.1"/>
    <property type="molecule type" value="Genomic_DNA"/>
</dbReference>
<dbReference type="SUPFAM" id="SSF158855">
    <property type="entry name" value="Lipase chaperone-like"/>
    <property type="match status" value="1"/>
</dbReference>
<keyword evidence="9 16" id="KW-1133">Transmembrane helix</keyword>
<evidence type="ECO:0000256" key="6">
    <source>
        <dbReference type="ARBA" id="ARBA00022519"/>
    </source>
</evidence>
<dbReference type="Proteomes" id="UP000595320">
    <property type="component" value="Chromosome"/>
</dbReference>
<name>A0A7T9Z7W0_9GAMM</name>
<evidence type="ECO:0000256" key="13">
    <source>
        <dbReference type="ARBA" id="ARBA00030948"/>
    </source>
</evidence>
<gene>
    <name evidence="16" type="primary">lifO</name>
    <name evidence="18" type="ORF">I6I53_06605</name>
</gene>
<comment type="function">
    <text evidence="1 16">May be involved in the folding of the extracellular lipase during its passage through the periplasm.</text>
</comment>
<evidence type="ECO:0000256" key="7">
    <source>
        <dbReference type="ARBA" id="ARBA00022692"/>
    </source>
</evidence>
<dbReference type="GO" id="GO:0016042">
    <property type="term" value="P:lipid catabolic process"/>
    <property type="evidence" value="ECO:0007669"/>
    <property type="project" value="UniProtKB-UniRule"/>
</dbReference>
<evidence type="ECO:0000313" key="18">
    <source>
        <dbReference type="EMBL" id="QQT87413.1"/>
    </source>
</evidence>